<evidence type="ECO:0000313" key="2">
    <source>
        <dbReference type="Proteomes" id="UP000712570"/>
    </source>
</evidence>
<proteinExistence type="predicted"/>
<dbReference type="RefSeq" id="WP_166824907.1">
    <property type="nucleotide sequence ID" value="NZ_JAAOLX010000004.1"/>
</dbReference>
<accession>A0ABX0KR29</accession>
<name>A0ABX0KR29_9NEIS</name>
<sequence>MSTFKHHKYFKNIKAVQTFRFPFVCFSCRKSFKYPESETGRICPQCKNPLEKLGRKFSAPPSGNKEQWDKVEFLVKNGFRFYTVYEQIKPGVLMAVKYPATLQEARSFVEKHKPQTPPPLT</sequence>
<protein>
    <submittedName>
        <fullName evidence="1">Uncharacterized protein</fullName>
    </submittedName>
</protein>
<comment type="caution">
    <text evidence="1">The sequence shown here is derived from an EMBL/GenBank/DDBJ whole genome shotgun (WGS) entry which is preliminary data.</text>
</comment>
<reference evidence="1 2" key="1">
    <citation type="submission" date="2020-03" db="EMBL/GenBank/DDBJ databases">
        <title>Draft genome sequence of environmentally isolated violet-colored cultures.</title>
        <authorList>
            <person name="Wilson H.S."/>
        </authorList>
    </citation>
    <scope>NUCLEOTIDE SEQUENCE [LARGE SCALE GENOMIC DNA]</scope>
    <source>
        <strain evidence="1 2">HSC-16F04</strain>
    </source>
</reference>
<keyword evidence="2" id="KW-1185">Reference proteome</keyword>
<dbReference type="EMBL" id="JAAOLX010000004">
    <property type="protein sequence ID" value="NHQ86271.1"/>
    <property type="molecule type" value="Genomic_DNA"/>
</dbReference>
<organism evidence="1 2">
    <name type="scientific">Iodobacter violaceini</name>
    <dbReference type="NCBI Taxonomy" id="3044271"/>
    <lineage>
        <taxon>Bacteria</taxon>
        <taxon>Pseudomonadati</taxon>
        <taxon>Pseudomonadota</taxon>
        <taxon>Betaproteobacteria</taxon>
        <taxon>Neisseriales</taxon>
        <taxon>Chitinibacteraceae</taxon>
        <taxon>Iodobacter</taxon>
    </lineage>
</organism>
<evidence type="ECO:0000313" key="1">
    <source>
        <dbReference type="EMBL" id="NHQ86271.1"/>
    </source>
</evidence>
<gene>
    <name evidence="1" type="ORF">HA050_09095</name>
</gene>
<dbReference type="Proteomes" id="UP000712570">
    <property type="component" value="Unassembled WGS sequence"/>
</dbReference>